<dbReference type="OrthoDB" id="4392610at2759"/>
<dbReference type="AlphaFoldDB" id="A0A136JJ44"/>
<dbReference type="STRING" id="196109.A0A136JJ44"/>
<gene>
    <name evidence="1" type="ORF">Micbo1qcDRAFT_155971</name>
</gene>
<name>A0A136JJ44_9PEZI</name>
<dbReference type="EMBL" id="KQ964245">
    <property type="protein sequence ID" value="KXJ97166.1"/>
    <property type="molecule type" value="Genomic_DNA"/>
</dbReference>
<evidence type="ECO:0000313" key="1">
    <source>
        <dbReference type="EMBL" id="KXJ97166.1"/>
    </source>
</evidence>
<keyword evidence="2" id="KW-1185">Reference proteome</keyword>
<evidence type="ECO:0008006" key="3">
    <source>
        <dbReference type="Google" id="ProtNLM"/>
    </source>
</evidence>
<proteinExistence type="predicted"/>
<sequence length="134" mass="15833">MATRETLHAYRHLYRGLLHAVQFSKPARYVARDRIRVAFREKGAVLDPPSISRTVKFLEAAARERGLEHKVLKNLLVTQFFRAREQQKSWKVVKLEQSLRHKKTDLNEHMQDTAFYHYDKTVEMLNKSLGLCLR</sequence>
<dbReference type="InParanoid" id="A0A136JJ44"/>
<protein>
    <recommendedName>
        <fullName evidence="3">DUF1763-domain-containing protein</fullName>
    </recommendedName>
</protein>
<dbReference type="Proteomes" id="UP000070501">
    <property type="component" value="Unassembled WGS sequence"/>
</dbReference>
<reference evidence="2" key="1">
    <citation type="submission" date="2016-02" db="EMBL/GenBank/DDBJ databases">
        <title>Draft genome sequence of Microdochium bolleyi, a fungal endophyte of beachgrass.</title>
        <authorList>
            <consortium name="DOE Joint Genome Institute"/>
            <person name="David A.S."/>
            <person name="May G."/>
            <person name="Haridas S."/>
            <person name="Lim J."/>
            <person name="Wang M."/>
            <person name="Labutti K."/>
            <person name="Lipzen A."/>
            <person name="Barry K."/>
            <person name="Grigoriev I.V."/>
        </authorList>
    </citation>
    <scope>NUCLEOTIDE SEQUENCE [LARGE SCALE GENOMIC DNA]</scope>
    <source>
        <strain evidence="2">J235TASD1</strain>
    </source>
</reference>
<evidence type="ECO:0000313" key="2">
    <source>
        <dbReference type="Proteomes" id="UP000070501"/>
    </source>
</evidence>
<accession>A0A136JJ44</accession>
<organism evidence="1 2">
    <name type="scientific">Microdochium bolleyi</name>
    <dbReference type="NCBI Taxonomy" id="196109"/>
    <lineage>
        <taxon>Eukaryota</taxon>
        <taxon>Fungi</taxon>
        <taxon>Dikarya</taxon>
        <taxon>Ascomycota</taxon>
        <taxon>Pezizomycotina</taxon>
        <taxon>Sordariomycetes</taxon>
        <taxon>Xylariomycetidae</taxon>
        <taxon>Xylariales</taxon>
        <taxon>Microdochiaceae</taxon>
        <taxon>Microdochium</taxon>
    </lineage>
</organism>